<evidence type="ECO:0000256" key="4">
    <source>
        <dbReference type="ARBA" id="ARBA00022656"/>
    </source>
</evidence>
<sequence>TDFLYGGGGDDIINGSGGNDVLMGDAGNDTLNGGDGSDQANFFVAGSGNGSWSYAYDADLGGVIVKQGGVAVAKVSRGSNGALVVEDIGNASTGFGVDTLSGIENLTFDYNNSNGNYYNIGASAIQALFPSTVTKIDWVRELSDSVLVAGSGDDITLQVHFTNPVAISGAPTFALTFVDDAGNQHTVQATYQSYGDGNQYQTSMLFKYVLQDADVGRYHVGSIGLNGGSITEWANAGGLPADLALTSTRPITAGTYVYGGVIEDTTGTAGNDVLAAYEADPATAPTNGVYAGVDGGAGDRDILVVPVVVTGVSLDTASTYSLRFNTTTSTIEVLNSSGAVVSSTIATAVTVPSAASYPTNVETLLYHLVLDTGSGYEPVEVADIRLSKTGLMVADPINGNDIYRQGTLGVDTIDLSGDTSTSTRYLVRGGAGNDTITGHAGFDAIFGDGGNDTINAGGGNDRIFMGKGTDAVDGGTGFDSLVLNMTGQQLGLRGSFTGVVLQNQTGTWDNTGFHASSSVDTYRIIANDNGTVTVRENPGSTTNKATLTGVENVEIRFDNSDVRLNLALQSGTAGNETLTAGNQGMSVVMGFGGDDVLNASNTGYDTLMGGLGNDTLNGGSATDFLYGGAGDDVINGNGGNDVLMGDAGNDTIIGGQGMDVANYYVGTGAGTLAFVADGGIQGGWITKDGVNQIKITQNVDGSWRIEDVGNTTSTGAGVDTVSGVETLGFDLTTGGGYLSLSTRSIVTNVGTDGDDMMSGTVGSETFIGGAGNDTIDLGGMPAGDPGLVNGDMVKILALADGTDTVLGFKFNDPGMGGDIIDLSGIAHLGAGTKVQQFGSTVHDFGNSNVFIFDNASTTVDAVSAAIAADDDVTASQGFVIFKDANNGDKTTIYHSSDLASGGTMTALVVLSGVDPLQLHATNLIV</sequence>
<dbReference type="Pfam" id="PF00353">
    <property type="entry name" value="HemolysinCabind"/>
    <property type="match status" value="5"/>
</dbReference>
<dbReference type="GO" id="GO:0005576">
    <property type="term" value="C:extracellular region"/>
    <property type="evidence" value="ECO:0007669"/>
    <property type="project" value="UniProtKB-SubCell"/>
</dbReference>
<evidence type="ECO:0000313" key="8">
    <source>
        <dbReference type="EMBL" id="SNS84030.1"/>
    </source>
</evidence>
<dbReference type="PROSITE" id="PS00330">
    <property type="entry name" value="HEMOLYSIN_CALCIUM"/>
    <property type="match status" value="2"/>
</dbReference>
<dbReference type="SUPFAM" id="SSF51120">
    <property type="entry name" value="beta-Roll"/>
    <property type="match status" value="4"/>
</dbReference>
<evidence type="ECO:0000256" key="7">
    <source>
        <dbReference type="ARBA" id="ARBA00023136"/>
    </source>
</evidence>
<evidence type="ECO:0000313" key="9">
    <source>
        <dbReference type="Proteomes" id="UP000198284"/>
    </source>
</evidence>
<evidence type="ECO:0000256" key="1">
    <source>
        <dbReference type="ARBA" id="ARBA00004370"/>
    </source>
</evidence>
<dbReference type="Gene3D" id="2.150.10.10">
    <property type="entry name" value="Serralysin-like metalloprotease, C-terminal"/>
    <property type="match status" value="3"/>
</dbReference>
<comment type="subcellular location">
    <subcellularLocation>
        <location evidence="1">Membrane</location>
    </subcellularLocation>
    <subcellularLocation>
        <location evidence="2">Secreted</location>
    </subcellularLocation>
</comment>
<evidence type="ECO:0000256" key="5">
    <source>
        <dbReference type="ARBA" id="ARBA00022737"/>
    </source>
</evidence>
<reference evidence="8 9" key="1">
    <citation type="submission" date="2017-06" db="EMBL/GenBank/DDBJ databases">
        <authorList>
            <person name="Kim H.J."/>
            <person name="Triplett B.A."/>
        </authorList>
    </citation>
    <scope>NUCLEOTIDE SEQUENCE [LARGE SCALE GENOMIC DNA]</scope>
    <source>
        <strain evidence="8 9">U15</strain>
    </source>
</reference>
<keyword evidence="7" id="KW-0472">Membrane</keyword>
<dbReference type="InterPro" id="IPR018511">
    <property type="entry name" value="Hemolysin-typ_Ca-bd_CS"/>
</dbReference>
<evidence type="ECO:0000256" key="3">
    <source>
        <dbReference type="ARBA" id="ARBA00022525"/>
    </source>
</evidence>
<dbReference type="EMBL" id="FZOT01000007">
    <property type="protein sequence ID" value="SNS84030.1"/>
    <property type="molecule type" value="Genomic_DNA"/>
</dbReference>
<dbReference type="Proteomes" id="UP000198284">
    <property type="component" value="Unassembled WGS sequence"/>
</dbReference>
<gene>
    <name evidence="8" type="ORF">SAMN06265795_107137</name>
</gene>
<dbReference type="InterPro" id="IPR011049">
    <property type="entry name" value="Serralysin-like_metalloprot_C"/>
</dbReference>
<protein>
    <submittedName>
        <fullName evidence="8">Hemolysin-type calcium-binding repeat-containing protein</fullName>
    </submittedName>
</protein>
<keyword evidence="9" id="KW-1185">Reference proteome</keyword>
<keyword evidence="6" id="KW-0843">Virulence</keyword>
<keyword evidence="5" id="KW-0677">Repeat</keyword>
<keyword evidence="3" id="KW-0964">Secreted</keyword>
<dbReference type="InterPro" id="IPR050557">
    <property type="entry name" value="RTX_toxin/Mannuronan_C5-epim"/>
</dbReference>
<dbReference type="InterPro" id="IPR001343">
    <property type="entry name" value="Hemolysn_Ca-bd"/>
</dbReference>
<dbReference type="InterPro" id="IPR003995">
    <property type="entry name" value="RTX_toxin_determinant-A"/>
</dbReference>
<dbReference type="PRINTS" id="PR01488">
    <property type="entry name" value="RTXTOXINA"/>
</dbReference>
<dbReference type="GO" id="GO:0005509">
    <property type="term" value="F:calcium ion binding"/>
    <property type="evidence" value="ECO:0007669"/>
    <property type="project" value="InterPro"/>
</dbReference>
<dbReference type="PANTHER" id="PTHR38340">
    <property type="entry name" value="S-LAYER PROTEIN"/>
    <property type="match status" value="1"/>
</dbReference>
<evidence type="ECO:0000256" key="2">
    <source>
        <dbReference type="ARBA" id="ARBA00004613"/>
    </source>
</evidence>
<evidence type="ECO:0000256" key="6">
    <source>
        <dbReference type="ARBA" id="ARBA00023026"/>
    </source>
</evidence>
<dbReference type="PRINTS" id="PR00313">
    <property type="entry name" value="CABNDNGRPT"/>
</dbReference>
<keyword evidence="4" id="KW-0800">Toxin</keyword>
<dbReference type="RefSeq" id="WP_281255018.1">
    <property type="nucleotide sequence ID" value="NZ_FZOT01000007.1"/>
</dbReference>
<organism evidence="8 9">
    <name type="scientific">Noviherbaspirillum humi</name>
    <dbReference type="NCBI Taxonomy" id="1688639"/>
    <lineage>
        <taxon>Bacteria</taxon>
        <taxon>Pseudomonadati</taxon>
        <taxon>Pseudomonadota</taxon>
        <taxon>Betaproteobacteria</taxon>
        <taxon>Burkholderiales</taxon>
        <taxon>Oxalobacteraceae</taxon>
        <taxon>Noviherbaspirillum</taxon>
    </lineage>
</organism>
<dbReference type="GO" id="GO:0016020">
    <property type="term" value="C:membrane"/>
    <property type="evidence" value="ECO:0007669"/>
    <property type="project" value="UniProtKB-SubCell"/>
</dbReference>
<feature type="non-terminal residue" evidence="8">
    <location>
        <position position="1"/>
    </location>
</feature>
<name>A0A239HRX8_9BURK</name>
<dbReference type="GO" id="GO:0090729">
    <property type="term" value="F:toxin activity"/>
    <property type="evidence" value="ECO:0007669"/>
    <property type="project" value="UniProtKB-KW"/>
</dbReference>
<accession>A0A239HRX8</accession>
<dbReference type="AlphaFoldDB" id="A0A239HRX8"/>
<dbReference type="PANTHER" id="PTHR38340:SF1">
    <property type="entry name" value="S-LAYER PROTEIN"/>
    <property type="match status" value="1"/>
</dbReference>
<proteinExistence type="predicted"/>